<accession>A0A8D2H9I6</accession>
<keyword evidence="2" id="KW-0812">Transmembrane</keyword>
<name>A0A8D2H9I6_UROPR</name>
<reference evidence="3" key="2">
    <citation type="submission" date="2025-09" db="UniProtKB">
        <authorList>
            <consortium name="Ensembl"/>
        </authorList>
    </citation>
    <scope>IDENTIFICATION</scope>
</reference>
<organism evidence="3 4">
    <name type="scientific">Urocitellus parryii</name>
    <name type="common">Arctic ground squirrel</name>
    <name type="synonym">Spermophilus parryii</name>
    <dbReference type="NCBI Taxonomy" id="9999"/>
    <lineage>
        <taxon>Eukaryota</taxon>
        <taxon>Metazoa</taxon>
        <taxon>Chordata</taxon>
        <taxon>Craniata</taxon>
        <taxon>Vertebrata</taxon>
        <taxon>Euteleostomi</taxon>
        <taxon>Mammalia</taxon>
        <taxon>Eutheria</taxon>
        <taxon>Euarchontoglires</taxon>
        <taxon>Glires</taxon>
        <taxon>Rodentia</taxon>
        <taxon>Sciuromorpha</taxon>
        <taxon>Sciuridae</taxon>
        <taxon>Xerinae</taxon>
        <taxon>Marmotini</taxon>
        <taxon>Urocitellus</taxon>
    </lineage>
</organism>
<keyword evidence="2" id="KW-0472">Membrane</keyword>
<feature type="region of interest" description="Disordered" evidence="1">
    <location>
        <begin position="28"/>
        <end position="52"/>
    </location>
</feature>
<proteinExistence type="predicted"/>
<sequence>GTTILPLIHTLTTLILILSTLLFEDSSKASGFKRQDPENRKKTEGNNHWPRGETLTEHCLFAPIQKGLLWGKNVFLSSLYILDINALPGWFNIWKSINIIHTKDL</sequence>
<feature type="transmembrane region" description="Helical" evidence="2">
    <location>
        <begin position="6"/>
        <end position="23"/>
    </location>
</feature>
<dbReference type="AlphaFoldDB" id="A0A8D2H9I6"/>
<evidence type="ECO:0000313" key="3">
    <source>
        <dbReference type="Ensembl" id="ENSUPAP00010008365.1"/>
    </source>
</evidence>
<dbReference type="Proteomes" id="UP000694417">
    <property type="component" value="Unplaced"/>
</dbReference>
<reference evidence="3" key="1">
    <citation type="submission" date="2025-08" db="UniProtKB">
        <authorList>
            <consortium name="Ensembl"/>
        </authorList>
    </citation>
    <scope>IDENTIFICATION</scope>
</reference>
<evidence type="ECO:0000256" key="2">
    <source>
        <dbReference type="SAM" id="Phobius"/>
    </source>
</evidence>
<dbReference type="Ensembl" id="ENSUPAT00010009577.1">
    <property type="protein sequence ID" value="ENSUPAP00010008365.1"/>
    <property type="gene ID" value="ENSUPAG00010006717.1"/>
</dbReference>
<feature type="compositionally biased region" description="Basic and acidic residues" evidence="1">
    <location>
        <begin position="33"/>
        <end position="52"/>
    </location>
</feature>
<keyword evidence="2" id="KW-1133">Transmembrane helix</keyword>
<evidence type="ECO:0000313" key="4">
    <source>
        <dbReference type="Proteomes" id="UP000694417"/>
    </source>
</evidence>
<keyword evidence="4" id="KW-1185">Reference proteome</keyword>
<evidence type="ECO:0000256" key="1">
    <source>
        <dbReference type="SAM" id="MobiDB-lite"/>
    </source>
</evidence>
<protein>
    <submittedName>
        <fullName evidence="3">Uncharacterized protein</fullName>
    </submittedName>
</protein>